<dbReference type="InterPro" id="IPR001077">
    <property type="entry name" value="COMT_C"/>
</dbReference>
<dbReference type="GO" id="GO:0032259">
    <property type="term" value="P:methylation"/>
    <property type="evidence" value="ECO:0007669"/>
    <property type="project" value="UniProtKB-KW"/>
</dbReference>
<dbReference type="PANTHER" id="PTHR43712">
    <property type="entry name" value="PUTATIVE (AFU_ORTHOLOGUE AFUA_4G14580)-RELATED"/>
    <property type="match status" value="1"/>
</dbReference>
<evidence type="ECO:0000259" key="5">
    <source>
        <dbReference type="Pfam" id="PF00891"/>
    </source>
</evidence>
<dbReference type="GO" id="GO:0046983">
    <property type="term" value="F:protein dimerization activity"/>
    <property type="evidence" value="ECO:0007669"/>
    <property type="project" value="InterPro"/>
</dbReference>
<reference evidence="7 8" key="1">
    <citation type="journal article" date="2012" name="Stand. Genomic Sci.">
        <title>Complete genome sequencing and analysis of Saprospira grandis str. Lewin, a predatory marine bacterium.</title>
        <authorList>
            <person name="Saw J.H."/>
            <person name="Yuryev A."/>
            <person name="Kanbe M."/>
            <person name="Hou S."/>
            <person name="Young A.G."/>
            <person name="Aizawa S."/>
            <person name="Alam M."/>
        </authorList>
    </citation>
    <scope>NUCLEOTIDE SEQUENCE [LARGE SCALE GENOMIC DNA]</scope>
    <source>
        <strain evidence="7 8">Lewin</strain>
    </source>
</reference>
<dbReference type="InterPro" id="IPR036390">
    <property type="entry name" value="WH_DNA-bd_sf"/>
</dbReference>
<keyword evidence="1 7" id="KW-0489">Methyltransferase</keyword>
<dbReference type="InterPro" id="IPR016461">
    <property type="entry name" value="COMT-like"/>
</dbReference>
<dbReference type="Gene3D" id="3.40.50.150">
    <property type="entry name" value="Vaccinia Virus protein VP39"/>
    <property type="match status" value="1"/>
</dbReference>
<accession>H6L4R0</accession>
<keyword evidence="2 7" id="KW-0808">Transferase</keyword>
<evidence type="ECO:0000259" key="6">
    <source>
        <dbReference type="Pfam" id="PF08100"/>
    </source>
</evidence>
<keyword evidence="3" id="KW-0949">S-adenosyl-L-methionine</keyword>
<evidence type="ECO:0000256" key="2">
    <source>
        <dbReference type="ARBA" id="ARBA00022679"/>
    </source>
</evidence>
<evidence type="ECO:0000313" key="8">
    <source>
        <dbReference type="Proteomes" id="UP000007519"/>
    </source>
</evidence>
<dbReference type="OrthoDB" id="9766840at2"/>
<dbReference type="InterPro" id="IPR029063">
    <property type="entry name" value="SAM-dependent_MTases_sf"/>
</dbReference>
<evidence type="ECO:0000256" key="4">
    <source>
        <dbReference type="PIRSR" id="PIRSR005739-1"/>
    </source>
</evidence>
<dbReference type="SUPFAM" id="SSF53335">
    <property type="entry name" value="S-adenosyl-L-methionine-dependent methyltransferases"/>
    <property type="match status" value="1"/>
</dbReference>
<dbReference type="GO" id="GO:0008171">
    <property type="term" value="F:O-methyltransferase activity"/>
    <property type="evidence" value="ECO:0007669"/>
    <property type="project" value="InterPro"/>
</dbReference>
<feature type="domain" description="O-methyltransferase C-terminal" evidence="5">
    <location>
        <begin position="105"/>
        <end position="303"/>
    </location>
</feature>
<dbReference type="Gene3D" id="1.10.10.10">
    <property type="entry name" value="Winged helix-like DNA-binding domain superfamily/Winged helix DNA-binding domain"/>
    <property type="match status" value="1"/>
</dbReference>
<dbReference type="Proteomes" id="UP000007519">
    <property type="component" value="Chromosome"/>
</dbReference>
<dbReference type="Pfam" id="PF00891">
    <property type="entry name" value="Methyltransf_2"/>
    <property type="match status" value="1"/>
</dbReference>
<dbReference type="PIRSF" id="PIRSF005739">
    <property type="entry name" value="O-mtase"/>
    <property type="match status" value="1"/>
</dbReference>
<dbReference type="KEGG" id="sgn:SGRA_1249"/>
<name>H6L4R0_SAPGL</name>
<evidence type="ECO:0000313" key="7">
    <source>
        <dbReference type="EMBL" id="AFC23984.1"/>
    </source>
</evidence>
<dbReference type="SUPFAM" id="SSF46785">
    <property type="entry name" value="Winged helix' DNA-binding domain"/>
    <property type="match status" value="1"/>
</dbReference>
<evidence type="ECO:0000256" key="3">
    <source>
        <dbReference type="ARBA" id="ARBA00022691"/>
    </source>
</evidence>
<dbReference type="PANTHER" id="PTHR43712:SF2">
    <property type="entry name" value="O-METHYLTRANSFERASE CICE"/>
    <property type="match status" value="1"/>
</dbReference>
<gene>
    <name evidence="7" type="ordered locus">SGRA_1249</name>
</gene>
<dbReference type="STRING" id="984262.SGRA_1249"/>
<evidence type="ECO:0000256" key="1">
    <source>
        <dbReference type="ARBA" id="ARBA00022603"/>
    </source>
</evidence>
<dbReference type="eggNOG" id="COG2813">
    <property type="taxonomic scope" value="Bacteria"/>
</dbReference>
<feature type="active site" description="Proton acceptor" evidence="4">
    <location>
        <position position="235"/>
    </location>
</feature>
<protein>
    <submittedName>
        <fullName evidence="7">O-methyltransferase family 2</fullName>
        <ecNumber evidence="7">2.1.1.76</ecNumber>
    </submittedName>
</protein>
<dbReference type="GO" id="GO:0030755">
    <property type="term" value="F:quercetin 3-O-methyltransferase activity"/>
    <property type="evidence" value="ECO:0007669"/>
    <property type="project" value="UniProtKB-EC"/>
</dbReference>
<proteinExistence type="predicted"/>
<dbReference type="EC" id="2.1.1.76" evidence="7"/>
<dbReference type="AlphaFoldDB" id="H6L4R0"/>
<dbReference type="EMBL" id="CP002831">
    <property type="protein sequence ID" value="AFC23984.1"/>
    <property type="molecule type" value="Genomic_DNA"/>
</dbReference>
<keyword evidence="8" id="KW-1185">Reference proteome</keyword>
<organism evidence="7 8">
    <name type="scientific">Saprospira grandis (strain Lewin)</name>
    <dbReference type="NCBI Taxonomy" id="984262"/>
    <lineage>
        <taxon>Bacteria</taxon>
        <taxon>Pseudomonadati</taxon>
        <taxon>Bacteroidota</taxon>
        <taxon>Saprospiria</taxon>
        <taxon>Saprospirales</taxon>
        <taxon>Saprospiraceae</taxon>
        <taxon>Saprospira</taxon>
    </lineage>
</organism>
<dbReference type="RefSeq" id="WP_015691629.1">
    <property type="nucleotide sequence ID" value="NC_016940.1"/>
</dbReference>
<dbReference type="InterPro" id="IPR036388">
    <property type="entry name" value="WH-like_DNA-bd_sf"/>
</dbReference>
<dbReference type="Pfam" id="PF08100">
    <property type="entry name" value="Dimerisation"/>
    <property type="match status" value="1"/>
</dbReference>
<dbReference type="HOGENOM" id="CLU_005533_12_0_10"/>
<feature type="domain" description="O-methyltransferase dimerisation" evidence="6">
    <location>
        <begin position="19"/>
        <end position="77"/>
    </location>
</feature>
<dbReference type="PROSITE" id="PS51683">
    <property type="entry name" value="SAM_OMT_II"/>
    <property type="match status" value="1"/>
</dbReference>
<sequence>MSISQELKNSFTSYWHYLPLRTACQLGVFDALWEGPLSLAELAEKLGAKQASLQLLLAALEQLAALRTENGQYVLAEKGAQLAEEHPQSLKYACLLWGEEHLRAWQHLAQSIRSDEAVFEQLYGQPFFDYLDEQPESNRIYHLAMNEYARDDYAQLGEQLDLSEAKAVMDLGGGLGALLKALARVHPQPKYYLLDKPKVLALLPAGELPFRPIPADFFAPIPQVAEHIFLARVLHDWPDEAALKILENVYAALPKGGRMYILEILKEQLADGAELLSLNMLAICKSQERTLAAYRKLAEKIGFAYLEKRPINDLQTLLIFEKR</sequence>
<dbReference type="InterPro" id="IPR012967">
    <property type="entry name" value="COMT_dimerisation"/>
</dbReference>